<evidence type="ECO:0000256" key="8">
    <source>
        <dbReference type="ARBA" id="ARBA00023136"/>
    </source>
</evidence>
<evidence type="ECO:0000313" key="10">
    <source>
        <dbReference type="EMBL" id="GMN19107.1"/>
    </source>
</evidence>
<evidence type="ECO:0000256" key="9">
    <source>
        <dbReference type="SAM" id="Phobius"/>
    </source>
</evidence>
<dbReference type="AlphaFoldDB" id="A0AA88CJY4"/>
<proteinExistence type="inferred from homology"/>
<dbReference type="InterPro" id="IPR004316">
    <property type="entry name" value="SWEET_rpt"/>
</dbReference>
<evidence type="ECO:0000256" key="5">
    <source>
        <dbReference type="ARBA" id="ARBA00022692"/>
    </source>
</evidence>
<keyword evidence="3" id="KW-0813">Transport</keyword>
<evidence type="ECO:0000256" key="1">
    <source>
        <dbReference type="ARBA" id="ARBA00004127"/>
    </source>
</evidence>
<reference evidence="10" key="1">
    <citation type="submission" date="2023-07" db="EMBL/GenBank/DDBJ databases">
        <title>draft genome sequence of fig (Ficus carica).</title>
        <authorList>
            <person name="Takahashi T."/>
            <person name="Nishimura K."/>
        </authorList>
    </citation>
    <scope>NUCLEOTIDE SEQUENCE</scope>
</reference>
<comment type="caution">
    <text evidence="10">The sequence shown here is derived from an EMBL/GenBank/DDBJ whole genome shotgun (WGS) entry which is preliminary data.</text>
</comment>
<feature type="transmembrane region" description="Helical" evidence="9">
    <location>
        <begin position="96"/>
        <end position="117"/>
    </location>
</feature>
<keyword evidence="7 9" id="KW-1133">Transmembrane helix</keyword>
<evidence type="ECO:0000256" key="7">
    <source>
        <dbReference type="ARBA" id="ARBA00022989"/>
    </source>
</evidence>
<keyword evidence="8 9" id="KW-0472">Membrane</keyword>
<keyword evidence="6" id="KW-0677">Repeat</keyword>
<sequence length="118" mass="12571">MVSADAARTALGIIALIGCLAWILYGLPMVQPGSILVLTISSSGAAIESVYVALFLIFSDKRKRLKVLLMLLVGILFIALVSSVVLTLVHTHKERSMIVGIICVCLSIVVYSSPLAVM</sequence>
<evidence type="ECO:0000256" key="3">
    <source>
        <dbReference type="ARBA" id="ARBA00022448"/>
    </source>
</evidence>
<feature type="non-terminal residue" evidence="10">
    <location>
        <position position="118"/>
    </location>
</feature>
<feature type="transmembrane region" description="Helical" evidence="9">
    <location>
        <begin position="33"/>
        <end position="58"/>
    </location>
</feature>
<feature type="transmembrane region" description="Helical" evidence="9">
    <location>
        <begin position="7"/>
        <end position="27"/>
    </location>
</feature>
<keyword evidence="4" id="KW-0762">Sugar transport</keyword>
<dbReference type="PANTHER" id="PTHR10791:SF130">
    <property type="entry name" value="BIDIRECTIONAL SUGAR TRANSPORTER SWEET6-RELATED"/>
    <property type="match status" value="1"/>
</dbReference>
<accession>A0AA88CJY4</accession>
<dbReference type="Proteomes" id="UP001187192">
    <property type="component" value="Unassembled WGS sequence"/>
</dbReference>
<name>A0AA88CJY4_FICCA</name>
<dbReference type="EMBL" id="BTGU01008815">
    <property type="protein sequence ID" value="GMN19107.1"/>
    <property type="molecule type" value="Genomic_DNA"/>
</dbReference>
<keyword evidence="11" id="KW-1185">Reference proteome</keyword>
<feature type="transmembrane region" description="Helical" evidence="9">
    <location>
        <begin position="67"/>
        <end position="90"/>
    </location>
</feature>
<evidence type="ECO:0000313" key="11">
    <source>
        <dbReference type="Proteomes" id="UP001187192"/>
    </source>
</evidence>
<evidence type="ECO:0000256" key="4">
    <source>
        <dbReference type="ARBA" id="ARBA00022597"/>
    </source>
</evidence>
<dbReference type="GO" id="GO:0012505">
    <property type="term" value="C:endomembrane system"/>
    <property type="evidence" value="ECO:0007669"/>
    <property type="project" value="UniProtKB-SubCell"/>
</dbReference>
<gene>
    <name evidence="10" type="ORF">TIFTF001_050898</name>
</gene>
<dbReference type="GO" id="GO:0051119">
    <property type="term" value="F:sugar transmembrane transporter activity"/>
    <property type="evidence" value="ECO:0007669"/>
    <property type="project" value="InterPro"/>
</dbReference>
<keyword evidence="5 9" id="KW-0812">Transmembrane</keyword>
<dbReference type="InterPro" id="IPR047664">
    <property type="entry name" value="SWEET"/>
</dbReference>
<dbReference type="GO" id="GO:0016020">
    <property type="term" value="C:membrane"/>
    <property type="evidence" value="ECO:0007669"/>
    <property type="project" value="InterPro"/>
</dbReference>
<comment type="subcellular location">
    <subcellularLocation>
        <location evidence="1">Endomembrane system</location>
        <topology evidence="1">Multi-pass membrane protein</topology>
    </subcellularLocation>
</comment>
<organism evidence="10 11">
    <name type="scientific">Ficus carica</name>
    <name type="common">Common fig</name>
    <dbReference type="NCBI Taxonomy" id="3494"/>
    <lineage>
        <taxon>Eukaryota</taxon>
        <taxon>Viridiplantae</taxon>
        <taxon>Streptophyta</taxon>
        <taxon>Embryophyta</taxon>
        <taxon>Tracheophyta</taxon>
        <taxon>Spermatophyta</taxon>
        <taxon>Magnoliopsida</taxon>
        <taxon>eudicotyledons</taxon>
        <taxon>Gunneridae</taxon>
        <taxon>Pentapetalae</taxon>
        <taxon>rosids</taxon>
        <taxon>fabids</taxon>
        <taxon>Rosales</taxon>
        <taxon>Moraceae</taxon>
        <taxon>Ficeae</taxon>
        <taxon>Ficus</taxon>
    </lineage>
</organism>
<dbReference type="PANTHER" id="PTHR10791">
    <property type="entry name" value="RAG1-ACTIVATING PROTEIN 1"/>
    <property type="match status" value="1"/>
</dbReference>
<comment type="similarity">
    <text evidence="2">Belongs to the SWEET sugar transporter family.</text>
</comment>
<evidence type="ECO:0000256" key="6">
    <source>
        <dbReference type="ARBA" id="ARBA00022737"/>
    </source>
</evidence>
<dbReference type="Pfam" id="PF03083">
    <property type="entry name" value="MtN3_slv"/>
    <property type="match status" value="1"/>
</dbReference>
<protein>
    <submittedName>
        <fullName evidence="10">Uncharacterized protein</fullName>
    </submittedName>
</protein>
<evidence type="ECO:0000256" key="2">
    <source>
        <dbReference type="ARBA" id="ARBA00007809"/>
    </source>
</evidence>